<dbReference type="AlphaFoldDB" id="A0A914YE51"/>
<organism evidence="5 6">
    <name type="scientific">Panagrolaimus superbus</name>
    <dbReference type="NCBI Taxonomy" id="310955"/>
    <lineage>
        <taxon>Eukaryota</taxon>
        <taxon>Metazoa</taxon>
        <taxon>Ecdysozoa</taxon>
        <taxon>Nematoda</taxon>
        <taxon>Chromadorea</taxon>
        <taxon>Rhabditida</taxon>
        <taxon>Tylenchina</taxon>
        <taxon>Panagrolaimomorpha</taxon>
        <taxon>Panagrolaimoidea</taxon>
        <taxon>Panagrolaimidae</taxon>
        <taxon>Panagrolaimus</taxon>
    </lineage>
</organism>
<protein>
    <submittedName>
        <fullName evidence="6">Shugoshin C-terminal domain-containing protein</fullName>
    </submittedName>
</protein>
<keyword evidence="2" id="KW-0159">Chromosome partition</keyword>
<keyword evidence="5" id="KW-1185">Reference proteome</keyword>
<accession>A0A914YE51</accession>
<reference evidence="6" key="1">
    <citation type="submission" date="2022-11" db="UniProtKB">
        <authorList>
            <consortium name="WormBaseParasite"/>
        </authorList>
    </citation>
    <scope>IDENTIFICATION</scope>
</reference>
<evidence type="ECO:0000256" key="3">
    <source>
        <dbReference type="SAM" id="MobiDB-lite"/>
    </source>
</evidence>
<evidence type="ECO:0000313" key="5">
    <source>
        <dbReference type="Proteomes" id="UP000887577"/>
    </source>
</evidence>
<dbReference type="GO" id="GO:0000775">
    <property type="term" value="C:chromosome, centromeric region"/>
    <property type="evidence" value="ECO:0007669"/>
    <property type="project" value="InterPro"/>
</dbReference>
<dbReference type="GO" id="GO:0045132">
    <property type="term" value="P:meiotic chromosome segregation"/>
    <property type="evidence" value="ECO:0007669"/>
    <property type="project" value="InterPro"/>
</dbReference>
<dbReference type="InterPro" id="IPR011515">
    <property type="entry name" value="Shugoshin_C"/>
</dbReference>
<proteinExistence type="inferred from homology"/>
<name>A0A914YE51_9BILA</name>
<evidence type="ECO:0000259" key="4">
    <source>
        <dbReference type="Pfam" id="PF07557"/>
    </source>
</evidence>
<dbReference type="Proteomes" id="UP000887577">
    <property type="component" value="Unplaced"/>
</dbReference>
<dbReference type="Pfam" id="PF07557">
    <property type="entry name" value="Shugoshin_C"/>
    <property type="match status" value="1"/>
</dbReference>
<evidence type="ECO:0000313" key="6">
    <source>
        <dbReference type="WBParaSite" id="PSU_v2.g17712.t1"/>
    </source>
</evidence>
<feature type="domain" description="Shugoshin C-terminal" evidence="4">
    <location>
        <begin position="213"/>
        <end position="235"/>
    </location>
</feature>
<dbReference type="WBParaSite" id="PSU_v2.g17712.t1">
    <property type="protein sequence ID" value="PSU_v2.g17712.t1"/>
    <property type="gene ID" value="PSU_v2.g17712"/>
</dbReference>
<evidence type="ECO:0000256" key="1">
    <source>
        <dbReference type="ARBA" id="ARBA00010845"/>
    </source>
</evidence>
<dbReference type="GO" id="GO:0005634">
    <property type="term" value="C:nucleus"/>
    <property type="evidence" value="ECO:0007669"/>
    <property type="project" value="InterPro"/>
</dbReference>
<comment type="similarity">
    <text evidence="1">Belongs to the shugoshin family.</text>
</comment>
<feature type="region of interest" description="Disordered" evidence="3">
    <location>
        <begin position="68"/>
        <end position="88"/>
    </location>
</feature>
<sequence length="236" mass="26441">MPEDNNKYEDVHKRLDKMCETQQIITNYLQSLNQFIMYSNFNVTQQFSDIFSALQFGSSLMNEQLESIKSEDPKANSDTEKHNKKENSLNELEVTDIFSKFPHSALITPPSFSGSLNNRKGMHECSPVSSTSSLTELYENIAKAPGSKAFNRNFSTVLKSPNVSIVKEVSNTSVLDKSSAPSCQLSNISSVTTRKQKIKMPRPLTPVPADESARSRRTAAPVSLKEPSLKKKMRRT</sequence>
<feature type="region of interest" description="Disordered" evidence="3">
    <location>
        <begin position="190"/>
        <end position="236"/>
    </location>
</feature>
<evidence type="ECO:0000256" key="2">
    <source>
        <dbReference type="ARBA" id="ARBA00022829"/>
    </source>
</evidence>